<dbReference type="EMBL" id="JACSNR010000002">
    <property type="protein sequence ID" value="MBM6922666.1"/>
    <property type="molecule type" value="Genomic_DNA"/>
</dbReference>
<dbReference type="InterPro" id="IPR044668">
    <property type="entry name" value="PuuD-like"/>
</dbReference>
<keyword evidence="2" id="KW-1185">Reference proteome</keyword>
<sequence length="234" mass="25786">MRPVIGITPLMDTKLDSYWMLPDYMQAVQQAGGLPLMLPFQYDDESIDRMVELCDGLIFTGGEDIDPSWYHAERLPVCGESIAVRDELEIRLLRAALAAKKPVLCICRGLQLFNVVMGGTLWQDLPSQRPSEIKHSQGKPYGAATHSVELVPGSPLHTLLGQSTIGVNTRHHQAIRELAPSLAVMATSPDGLIESICLPGSRFAWGVQWHPEHMAPDDANSVKIFEAFVEACID</sequence>
<name>A0ABS2GKY2_9FIRM</name>
<dbReference type="PROSITE" id="PS51273">
    <property type="entry name" value="GATASE_TYPE_1"/>
    <property type="match status" value="1"/>
</dbReference>
<dbReference type="RefSeq" id="WP_204719702.1">
    <property type="nucleotide sequence ID" value="NZ_JACSNR010000002.1"/>
</dbReference>
<dbReference type="InterPro" id="IPR029062">
    <property type="entry name" value="Class_I_gatase-like"/>
</dbReference>
<dbReference type="Pfam" id="PF07722">
    <property type="entry name" value="Peptidase_C26"/>
    <property type="match status" value="1"/>
</dbReference>
<dbReference type="PANTHER" id="PTHR43235">
    <property type="entry name" value="GLUTAMINE AMIDOTRANSFERASE PB2B2.05-RELATED"/>
    <property type="match status" value="1"/>
</dbReference>
<protein>
    <submittedName>
        <fullName evidence="1">Gamma-glutamyl-gamma-aminobutyrate hydrolase family protein</fullName>
    </submittedName>
</protein>
<comment type="caution">
    <text evidence="1">The sequence shown here is derived from an EMBL/GenBank/DDBJ whole genome shotgun (WGS) entry which is preliminary data.</text>
</comment>
<dbReference type="PANTHER" id="PTHR43235:SF1">
    <property type="entry name" value="GLUTAMINE AMIDOTRANSFERASE PB2B2.05-RELATED"/>
    <property type="match status" value="1"/>
</dbReference>
<dbReference type="Proteomes" id="UP000724149">
    <property type="component" value="Unassembled WGS sequence"/>
</dbReference>
<evidence type="ECO:0000313" key="1">
    <source>
        <dbReference type="EMBL" id="MBM6922666.1"/>
    </source>
</evidence>
<keyword evidence="1" id="KW-0378">Hydrolase</keyword>
<reference evidence="1 2" key="1">
    <citation type="journal article" date="2021" name="Sci. Rep.">
        <title>The distribution of antibiotic resistance genes in chicken gut microbiota commensals.</title>
        <authorList>
            <person name="Juricova H."/>
            <person name="Matiasovicova J."/>
            <person name="Kubasova T."/>
            <person name="Cejkova D."/>
            <person name="Rychlik I."/>
        </authorList>
    </citation>
    <scope>NUCLEOTIDE SEQUENCE [LARGE SCALE GENOMIC DNA]</scope>
    <source>
        <strain evidence="1 2">An564</strain>
    </source>
</reference>
<proteinExistence type="predicted"/>
<gene>
    <name evidence="1" type="ORF">H9X81_03005</name>
</gene>
<dbReference type="Gene3D" id="3.40.50.880">
    <property type="match status" value="1"/>
</dbReference>
<evidence type="ECO:0000313" key="2">
    <source>
        <dbReference type="Proteomes" id="UP000724149"/>
    </source>
</evidence>
<dbReference type="CDD" id="cd01745">
    <property type="entry name" value="GATase1_2"/>
    <property type="match status" value="1"/>
</dbReference>
<accession>A0ABS2GKY2</accession>
<organism evidence="1 2">
    <name type="scientific">Hydrogenoanaerobacterium saccharovorans</name>
    <dbReference type="NCBI Taxonomy" id="474960"/>
    <lineage>
        <taxon>Bacteria</taxon>
        <taxon>Bacillati</taxon>
        <taxon>Bacillota</taxon>
        <taxon>Clostridia</taxon>
        <taxon>Eubacteriales</taxon>
        <taxon>Oscillospiraceae</taxon>
        <taxon>Hydrogenoanaerobacterium</taxon>
    </lineage>
</organism>
<dbReference type="GO" id="GO:0016787">
    <property type="term" value="F:hydrolase activity"/>
    <property type="evidence" value="ECO:0007669"/>
    <property type="project" value="UniProtKB-KW"/>
</dbReference>
<dbReference type="InterPro" id="IPR011697">
    <property type="entry name" value="Peptidase_C26"/>
</dbReference>
<dbReference type="SUPFAM" id="SSF52317">
    <property type="entry name" value="Class I glutamine amidotransferase-like"/>
    <property type="match status" value="1"/>
</dbReference>